<dbReference type="InterPro" id="IPR000719">
    <property type="entry name" value="Prot_kinase_dom"/>
</dbReference>
<dbReference type="CDD" id="cd07389">
    <property type="entry name" value="MPP_PhoD"/>
    <property type="match status" value="1"/>
</dbReference>
<comment type="catalytic activity">
    <reaction evidence="10">
        <text>L-threonyl-[protein] + ATP = O-phospho-L-threonyl-[protein] + ADP + H(+)</text>
        <dbReference type="Rhea" id="RHEA:46608"/>
        <dbReference type="Rhea" id="RHEA-COMP:11060"/>
        <dbReference type="Rhea" id="RHEA-COMP:11605"/>
        <dbReference type="ChEBI" id="CHEBI:15378"/>
        <dbReference type="ChEBI" id="CHEBI:30013"/>
        <dbReference type="ChEBI" id="CHEBI:30616"/>
        <dbReference type="ChEBI" id="CHEBI:61977"/>
        <dbReference type="ChEBI" id="CHEBI:456216"/>
        <dbReference type="EC" id="2.7.11.1"/>
    </reaction>
</comment>
<name>A0A0J9ET01_AJEDA</name>
<feature type="compositionally biased region" description="Basic and acidic residues" evidence="13">
    <location>
        <begin position="716"/>
        <end position="732"/>
    </location>
</feature>
<organism evidence="17">
    <name type="scientific">Ajellomyces dermatitidis (strain ATCC 18188 / CBS 674.68)</name>
    <name type="common">Blastomyces dermatitidis</name>
    <dbReference type="NCBI Taxonomy" id="653446"/>
    <lineage>
        <taxon>Eukaryota</taxon>
        <taxon>Fungi</taxon>
        <taxon>Dikarya</taxon>
        <taxon>Ascomycota</taxon>
        <taxon>Pezizomycotina</taxon>
        <taxon>Eurotiomycetes</taxon>
        <taxon>Eurotiomycetidae</taxon>
        <taxon>Onygenales</taxon>
        <taxon>Ajellomycetaceae</taxon>
        <taxon>Blastomyces</taxon>
    </lineage>
</organism>
<dbReference type="Proteomes" id="UP000007802">
    <property type="component" value="Unassembled WGS sequence"/>
</dbReference>
<dbReference type="PANTHER" id="PTHR43606">
    <property type="entry name" value="PHOSPHATASE, PUTATIVE (AFU_ORTHOLOGUE AFUA_6G08710)-RELATED"/>
    <property type="match status" value="1"/>
</dbReference>
<keyword evidence="14" id="KW-0472">Membrane</keyword>
<evidence type="ECO:0000256" key="3">
    <source>
        <dbReference type="ARBA" id="ARBA00012513"/>
    </source>
</evidence>
<dbReference type="EMBL" id="GG749462">
    <property type="protein sequence ID" value="KMW68300.1"/>
    <property type="molecule type" value="Genomic_DNA"/>
</dbReference>
<dbReference type="GO" id="GO:0004674">
    <property type="term" value="F:protein serine/threonine kinase activity"/>
    <property type="evidence" value="ECO:0007669"/>
    <property type="project" value="UniProtKB-KW"/>
</dbReference>
<dbReference type="OrthoDB" id="504170at2759"/>
<feature type="compositionally biased region" description="Polar residues" evidence="13">
    <location>
        <begin position="803"/>
        <end position="823"/>
    </location>
</feature>
<evidence type="ECO:0000256" key="7">
    <source>
        <dbReference type="ARBA" id="ARBA00022741"/>
    </source>
</evidence>
<proteinExistence type="inferred from homology"/>
<dbReference type="PROSITE" id="PS00108">
    <property type="entry name" value="PROTEIN_KINASE_ST"/>
    <property type="match status" value="1"/>
</dbReference>
<dbReference type="Pfam" id="PF16655">
    <property type="entry name" value="PhoD_N"/>
    <property type="match status" value="1"/>
</dbReference>
<feature type="region of interest" description="Disordered" evidence="13">
    <location>
        <begin position="1637"/>
        <end position="1769"/>
    </location>
</feature>
<evidence type="ECO:0000256" key="11">
    <source>
        <dbReference type="ARBA" id="ARBA00048679"/>
    </source>
</evidence>
<feature type="compositionally biased region" description="Polar residues" evidence="13">
    <location>
        <begin position="1218"/>
        <end position="1236"/>
    </location>
</feature>
<accession>A0A0J9ET01</accession>
<feature type="transmembrane region" description="Helical" evidence="14">
    <location>
        <begin position="633"/>
        <end position="655"/>
    </location>
</feature>
<dbReference type="InterPro" id="IPR029052">
    <property type="entry name" value="Metallo-depent_PP-like"/>
</dbReference>
<feature type="compositionally biased region" description="Basic residues" evidence="13">
    <location>
        <begin position="1371"/>
        <end position="1393"/>
    </location>
</feature>
<dbReference type="InterPro" id="IPR052900">
    <property type="entry name" value="Phospholipid_Metab_Enz"/>
</dbReference>
<feature type="region of interest" description="Disordered" evidence="13">
    <location>
        <begin position="1474"/>
        <end position="1525"/>
    </location>
</feature>
<dbReference type="InterPro" id="IPR038607">
    <property type="entry name" value="PhoD-like_sf"/>
</dbReference>
<keyword evidence="9 12" id="KW-0067">ATP-binding</keyword>
<feature type="transmembrane region" description="Helical" evidence="14">
    <location>
        <begin position="1035"/>
        <end position="1054"/>
    </location>
</feature>
<feature type="domain" description="Protein kinase" evidence="16">
    <location>
        <begin position="834"/>
        <end position="1108"/>
    </location>
</feature>
<evidence type="ECO:0000256" key="4">
    <source>
        <dbReference type="ARBA" id="ARBA00022527"/>
    </source>
</evidence>
<feature type="binding site" evidence="12">
    <location>
        <position position="863"/>
    </location>
    <ligand>
        <name>ATP</name>
        <dbReference type="ChEBI" id="CHEBI:30616"/>
    </ligand>
</feature>
<feature type="compositionally biased region" description="Low complexity" evidence="13">
    <location>
        <begin position="1339"/>
        <end position="1351"/>
    </location>
</feature>
<feature type="region of interest" description="Disordered" evidence="13">
    <location>
        <begin position="1285"/>
        <end position="1430"/>
    </location>
</feature>
<comment type="similarity">
    <text evidence="2">Belongs to the protein kinase superfamily. CAMK Ser/Thr protein kinase family. NIM1 subfamily.</text>
</comment>
<feature type="signal peptide" evidence="15">
    <location>
        <begin position="1"/>
        <end position="20"/>
    </location>
</feature>
<keyword evidence="8 17" id="KW-0418">Kinase</keyword>
<feature type="compositionally biased region" description="Basic residues" evidence="13">
    <location>
        <begin position="1653"/>
        <end position="1667"/>
    </location>
</feature>
<keyword evidence="14" id="KW-0812">Transmembrane</keyword>
<dbReference type="CDD" id="cd14081">
    <property type="entry name" value="STKc_BRSK1_2"/>
    <property type="match status" value="1"/>
</dbReference>
<dbReference type="InterPro" id="IPR011009">
    <property type="entry name" value="Kinase-like_dom_sf"/>
</dbReference>
<feature type="compositionally biased region" description="Basic and acidic residues" evidence="13">
    <location>
        <begin position="1864"/>
        <end position="1881"/>
    </location>
</feature>
<feature type="chain" id="PRO_5005318522" description="non-specific serine/threonine protein kinase" evidence="15">
    <location>
        <begin position="21"/>
        <end position="2020"/>
    </location>
</feature>
<evidence type="ECO:0000313" key="17">
    <source>
        <dbReference type="EMBL" id="KMW68300.1"/>
    </source>
</evidence>
<dbReference type="InterPro" id="IPR008271">
    <property type="entry name" value="Ser/Thr_kinase_AS"/>
</dbReference>
<feature type="region of interest" description="Disordered" evidence="13">
    <location>
        <begin position="1848"/>
        <end position="1882"/>
    </location>
</feature>
<evidence type="ECO:0000256" key="5">
    <source>
        <dbReference type="ARBA" id="ARBA00022553"/>
    </source>
</evidence>
<evidence type="ECO:0000256" key="15">
    <source>
        <dbReference type="SAM" id="SignalP"/>
    </source>
</evidence>
<keyword evidence="6" id="KW-0808">Transferase</keyword>
<dbReference type="PROSITE" id="PS50011">
    <property type="entry name" value="PROTEIN_KINASE_DOM"/>
    <property type="match status" value="1"/>
</dbReference>
<evidence type="ECO:0000256" key="6">
    <source>
        <dbReference type="ARBA" id="ARBA00022679"/>
    </source>
</evidence>
<dbReference type="Gene3D" id="3.60.21.70">
    <property type="entry name" value="PhoD-like phosphatase"/>
    <property type="match status" value="1"/>
</dbReference>
<dbReference type="PROSITE" id="PS00107">
    <property type="entry name" value="PROTEIN_KINASE_ATP"/>
    <property type="match status" value="1"/>
</dbReference>
<evidence type="ECO:0000256" key="8">
    <source>
        <dbReference type="ARBA" id="ARBA00022777"/>
    </source>
</evidence>
<dbReference type="InterPro" id="IPR043024">
    <property type="entry name" value="KA1_sf_fungal"/>
</dbReference>
<comment type="catalytic activity">
    <reaction evidence="11">
        <text>L-seryl-[protein] + ATP = O-phospho-L-seryl-[protein] + ADP + H(+)</text>
        <dbReference type="Rhea" id="RHEA:17989"/>
        <dbReference type="Rhea" id="RHEA-COMP:9863"/>
        <dbReference type="Rhea" id="RHEA-COMP:11604"/>
        <dbReference type="ChEBI" id="CHEBI:15378"/>
        <dbReference type="ChEBI" id="CHEBI:29999"/>
        <dbReference type="ChEBI" id="CHEBI:30616"/>
        <dbReference type="ChEBI" id="CHEBI:83421"/>
        <dbReference type="ChEBI" id="CHEBI:456216"/>
        <dbReference type="EC" id="2.7.11.1"/>
    </reaction>
</comment>
<feature type="region of interest" description="Disordered" evidence="13">
    <location>
        <begin position="741"/>
        <end position="829"/>
    </location>
</feature>
<dbReference type="InterPro" id="IPR018946">
    <property type="entry name" value="PhoD-like_MPP"/>
</dbReference>
<evidence type="ECO:0000256" key="10">
    <source>
        <dbReference type="ARBA" id="ARBA00047899"/>
    </source>
</evidence>
<dbReference type="Gene3D" id="2.60.40.380">
    <property type="entry name" value="Purple acid phosphatase-like, N-terminal"/>
    <property type="match status" value="1"/>
</dbReference>
<evidence type="ECO:0000256" key="9">
    <source>
        <dbReference type="ARBA" id="ARBA00022840"/>
    </source>
</evidence>
<dbReference type="PANTHER" id="PTHR43606:SF7">
    <property type="entry name" value="PHOSPHATASE, PUTATIVE (AFU_ORTHOLOGUE AFUA_6G08710)-RELATED"/>
    <property type="match status" value="1"/>
</dbReference>
<protein>
    <recommendedName>
        <fullName evidence="3">non-specific serine/threonine protein kinase</fullName>
        <ecNumber evidence="3">2.7.11.1</ecNumber>
    </recommendedName>
</protein>
<keyword evidence="4" id="KW-0723">Serine/threonine-protein kinase</keyword>
<dbReference type="EC" id="2.7.11.1" evidence="3"/>
<dbReference type="GO" id="GO:0005524">
    <property type="term" value="F:ATP binding"/>
    <property type="evidence" value="ECO:0007669"/>
    <property type="project" value="UniProtKB-UniRule"/>
</dbReference>
<dbReference type="Gene3D" id="3.30.310.220">
    <property type="entry name" value="Fungal kinase associated-1 domain"/>
    <property type="match status" value="1"/>
</dbReference>
<keyword evidence="14" id="KW-1133">Transmembrane helix</keyword>
<evidence type="ECO:0000256" key="14">
    <source>
        <dbReference type="SAM" id="Phobius"/>
    </source>
</evidence>
<feature type="region of interest" description="Disordered" evidence="13">
    <location>
        <begin position="1211"/>
        <end position="1236"/>
    </location>
</feature>
<feature type="compositionally biased region" description="Polar residues" evidence="13">
    <location>
        <begin position="1474"/>
        <end position="1498"/>
    </location>
</feature>
<feature type="compositionally biased region" description="Polar residues" evidence="13">
    <location>
        <begin position="1359"/>
        <end position="1368"/>
    </location>
</feature>
<dbReference type="SUPFAM" id="SSF56300">
    <property type="entry name" value="Metallo-dependent phosphatases"/>
    <property type="match status" value="1"/>
</dbReference>
<dbReference type="SMART" id="SM00220">
    <property type="entry name" value="S_TKc"/>
    <property type="match status" value="1"/>
</dbReference>
<evidence type="ECO:0000256" key="13">
    <source>
        <dbReference type="SAM" id="MobiDB-lite"/>
    </source>
</evidence>
<evidence type="ECO:0000256" key="1">
    <source>
        <dbReference type="ARBA" id="ARBA00004266"/>
    </source>
</evidence>
<dbReference type="InterPro" id="IPR032093">
    <property type="entry name" value="PhoD_N"/>
</dbReference>
<feature type="compositionally biased region" description="Polar residues" evidence="13">
    <location>
        <begin position="760"/>
        <end position="770"/>
    </location>
</feature>
<dbReference type="GO" id="GO:0005935">
    <property type="term" value="C:cellular bud neck"/>
    <property type="evidence" value="ECO:0007669"/>
    <property type="project" value="UniProtKB-SubCell"/>
</dbReference>
<dbReference type="Pfam" id="PF00069">
    <property type="entry name" value="Pkinase"/>
    <property type="match status" value="1"/>
</dbReference>
<gene>
    <name evidence="17" type="ORF">BDDG_12723</name>
</gene>
<keyword evidence="7 12" id="KW-0547">Nucleotide-binding</keyword>
<evidence type="ECO:0000256" key="2">
    <source>
        <dbReference type="ARBA" id="ARBA00010791"/>
    </source>
</evidence>
<keyword evidence="5" id="KW-0597">Phosphoprotein</keyword>
<evidence type="ECO:0000256" key="12">
    <source>
        <dbReference type="PROSITE-ProRule" id="PRU10141"/>
    </source>
</evidence>
<keyword evidence="15" id="KW-0732">Signal</keyword>
<dbReference type="InterPro" id="IPR031850">
    <property type="entry name" value="Fungal_KA1_dom"/>
</dbReference>
<evidence type="ECO:0000259" key="16">
    <source>
        <dbReference type="PROSITE" id="PS50011"/>
    </source>
</evidence>
<dbReference type="Gene3D" id="1.10.510.10">
    <property type="entry name" value="Transferase(Phosphotransferase) domain 1"/>
    <property type="match status" value="1"/>
</dbReference>
<comment type="subcellular location">
    <subcellularLocation>
        <location evidence="1">Bud neck</location>
    </subcellularLocation>
</comment>
<feature type="region of interest" description="Disordered" evidence="13">
    <location>
        <begin position="716"/>
        <end position="735"/>
    </location>
</feature>
<dbReference type="Pfam" id="PF09423">
    <property type="entry name" value="PhoD"/>
    <property type="match status" value="1"/>
</dbReference>
<sequence>MLQSTTVLLALASTSLAGYAGNLNYRSPSHNHPGLGISIPKVLKRSDPVLEYSADQLKFTHGVASGDPYPNSVILWTRCAPSTDNVKEPVDSERGGELYDPVPIYGNNEGNAPVSKAPVCVEYCVSPDKDFKRVADHGTVYTSSDVDFTVKIEASHLKPFTMYYYKFNVCGSDKSSPVGRAKTSPTEHDDVTDISLAVYSCSNFPNGYFNAYGNTARKDSVDYVVHLGDYIYELGGDGSSIGRTQHPKKMIYTLYEYRKRHATYKTDEDLLLSHRTFTWIPVWDDHEVADNSYRDGSSLLQNNEASFIIDGGVSVDQRKMNAVRAYFEWMPIRQVAMDDNLRIWRNFKIGNLLDLIMLDTRHYDRSITDLYLNNGYIKKIADDIGRSMMGSRQEHWFYDNLKSSAKRQATWRVIGSQTVFSRVDELGSIGLGVNVDSWDGYRANLNRTLRTLYENNIGNNIVIAGDSHANWVSDLPWLDEYPYDPVTGEGAIGAEFAGTAVTSSGPVAHVGIGNLQSKTLIKKNRELQWSELYYRGYFEMTLSHTRTDARFFAIPDIKKRNPYEISMANFTVIAGENRLSRADGSPTTNGQGVHNGALKNGKLEKQTVQFNTETKEWTAHQEHVEQLNALAQIFSAFVFIVISIIPIIIWSNILFTQSYHATSPNSPGKWSELCPRYNSARILIEPTCYETSYREIPSHWVPPFLPRYTRMMYHDSTKTRSRSDRPPLHEASNRANILRGAKEQSHVPPSSPPVHKYPMSIQSSEAPTTDDTFHSSLAAAPPATPPPTACAAAAENKRVSMVAESQPNSNRNSAISTTSTASGKSRRKTHIGPWQLGRTLGKGATGRVRLAKHALTGQTAAIKIVSKKSAAMAQSQSIAAMDKNMEHTSCVPGGRVIPCGIEREVVIMKLIEHPNIINLYDVWENRGELYLVLEYIEGGELFDYVSESGPLPEIEAIRLFRQIIAALSYCHRFNICHRDLKPENILLDSNCNIKLADFGMAALQPAGHWLNTSCGSPHYASPEIIYGHRYHGDKADIWSCGIILFAMLTGYLPFDGGDLPNTLRLVKKGEYIFPPWLSSEAMDLIQRILQKQPRDRISISEMWSHPLLKKYEKHHIIMASEGASLGPPPPLSEKDCGRKITRRQDIDVELLRSLQTLWHGARAEELISRLLSDEVNHEKMFYHALAKFRDDQLENYEGPLGCSASDYHHISRGHSKTQQRIPSSRHASQSWRRSQLSIATGRSTFRETSYPEPKSARTIASYDPYRSSRTPISNPQVEFANVTIHRHSSGSQKSKRDDSSSQASNSPSHFTLKRQLSRDRHSFIPSSSIGPNRWNRKGSISSFQSRSSIASSRRRVNGFSGSRSTSYKRNVCFRHPRNQRSSGRHTPKQKGVARTHSQYSVSPRTEMKVKLPSDRFSSPTLPTPPPPVRLRRITDQEADAKTAEHRVSCQYWRDEARKVSTELGKICEEAFNRTSVSSCSPSVETTKQPPESPPTSISAPGEIGSSEERYNMRPLPEPPAESSNSYTIRELADTRRRLIEHSVQATSDDLPQYLSEVIAHLDRLIGDELVPSTEMMVKPCPEPLPQAPESFLPSIAEGDIFHDCTAIIEDIQREPNALESRASKSSNWKPERTIRMVPHDSSIPEIGTIKPLTIRKKSGASSTHKKNHSVDSFGQYRSASSSTDDGPPASALLSRRSSNTRYYTGLEPIEENPRSPKGNNDARNSGESRKWSWFKHKTQSQEQIPPPLPSKDTAPCLTPVNDDNNRELGKRKSFQGLLELGKRKSFQGLLEVDEQPKVIEASQLQKKGAKGRFWRFGRRKVQKQKPVHEIAKGINDPNDATSSVLSVPATVTESEAPKSPLPSKADKPLKRNDTKKTESRRSGGQNWFARFFHIKPASKTLAFQVSKLRARKEVVKILHEWKKYGMEDVHFDRESNIVTGRVAEVNFLRLSPVEFCGEFFTVLEQGRHANLSLLHLRQERGAASSFHKVVDTLEIVLKKRGVLVEDSYRAKKMAKILDLA</sequence>
<feature type="compositionally biased region" description="Polar residues" evidence="13">
    <location>
        <begin position="1670"/>
        <end position="1684"/>
    </location>
</feature>
<dbReference type="GO" id="GO:0005940">
    <property type="term" value="C:septin ring"/>
    <property type="evidence" value="ECO:0007669"/>
    <property type="project" value="UniProtKB-ARBA"/>
</dbReference>
<dbReference type="InterPro" id="IPR017441">
    <property type="entry name" value="Protein_kinase_ATP_BS"/>
</dbReference>
<dbReference type="Pfam" id="PF16797">
    <property type="entry name" value="Fungal_KA1"/>
    <property type="match status" value="1"/>
</dbReference>
<reference evidence="17" key="1">
    <citation type="submission" date="2010-03" db="EMBL/GenBank/DDBJ databases">
        <title>Annotation of Blastomyces dermatitidis strain ATCC 18188.</title>
        <authorList>
            <consortium name="The Broad Institute Genome Sequencing Platform"/>
            <consortium name="Broad Institute Genome Sequencing Center for Infectious Disease."/>
            <person name="Cuomo C."/>
            <person name="Klein B."/>
            <person name="Sullivan T."/>
            <person name="Heitman J."/>
            <person name="Young S."/>
            <person name="Zeng Q."/>
            <person name="Gargeya S."/>
            <person name="Alvarado L."/>
            <person name="Berlin A.M."/>
            <person name="Chapman S.B."/>
            <person name="Chen Z."/>
            <person name="Freedman E."/>
            <person name="Gellesch M."/>
            <person name="Goldberg J."/>
            <person name="Griggs A."/>
            <person name="Gujja S."/>
            <person name="Heilman E."/>
            <person name="Heiman D."/>
            <person name="Howarth C."/>
            <person name="Mehta T."/>
            <person name="Neiman D."/>
            <person name="Pearson M."/>
            <person name="Roberts A."/>
            <person name="Saif S."/>
            <person name="Shea T."/>
            <person name="Shenoy N."/>
            <person name="Sisk P."/>
            <person name="Stolte C."/>
            <person name="Sykes S."/>
            <person name="White J."/>
            <person name="Yandava C."/>
            <person name="Haas B."/>
            <person name="Nusbaum C."/>
            <person name="Birren B."/>
        </authorList>
    </citation>
    <scope>NUCLEOTIDE SEQUENCE</scope>
    <source>
        <strain evidence="17">ATCC 18188</strain>
    </source>
</reference>
<dbReference type="FunFam" id="1.10.510.10:FF:000394">
    <property type="entry name" value="Serine/threonine-protein kinase HSL1"/>
    <property type="match status" value="1"/>
</dbReference>
<dbReference type="SUPFAM" id="SSF56112">
    <property type="entry name" value="Protein kinase-like (PK-like)"/>
    <property type="match status" value="1"/>
</dbReference>